<feature type="compositionally biased region" description="Polar residues" evidence="1">
    <location>
        <begin position="143"/>
        <end position="157"/>
    </location>
</feature>
<accession>A0AAP0WPV0</accession>
<organism evidence="3 4">
    <name type="scientific">Liquidambar formosana</name>
    <name type="common">Formosan gum</name>
    <dbReference type="NCBI Taxonomy" id="63359"/>
    <lineage>
        <taxon>Eukaryota</taxon>
        <taxon>Viridiplantae</taxon>
        <taxon>Streptophyta</taxon>
        <taxon>Embryophyta</taxon>
        <taxon>Tracheophyta</taxon>
        <taxon>Spermatophyta</taxon>
        <taxon>Magnoliopsida</taxon>
        <taxon>eudicotyledons</taxon>
        <taxon>Gunneridae</taxon>
        <taxon>Pentapetalae</taxon>
        <taxon>Saxifragales</taxon>
        <taxon>Altingiaceae</taxon>
        <taxon>Liquidambar</taxon>
    </lineage>
</organism>
<dbReference type="Pfam" id="PF07059">
    <property type="entry name" value="EDR2_C"/>
    <property type="match status" value="1"/>
</dbReference>
<dbReference type="Proteomes" id="UP001415857">
    <property type="component" value="Unassembled WGS sequence"/>
</dbReference>
<proteinExistence type="predicted"/>
<evidence type="ECO:0000313" key="3">
    <source>
        <dbReference type="EMBL" id="KAK9276082.1"/>
    </source>
</evidence>
<keyword evidence="4" id="KW-1185">Reference proteome</keyword>
<evidence type="ECO:0000313" key="4">
    <source>
        <dbReference type="Proteomes" id="UP001415857"/>
    </source>
</evidence>
<feature type="region of interest" description="Disordered" evidence="1">
    <location>
        <begin position="38"/>
        <end position="61"/>
    </location>
</feature>
<evidence type="ECO:0000256" key="1">
    <source>
        <dbReference type="SAM" id="MobiDB-lite"/>
    </source>
</evidence>
<name>A0AAP0WPV0_LIQFO</name>
<sequence length="520" mass="58251">MGACVSTPKGCVGGKLRYSKKKFRKRKRAIIKRVSGVGASDGSLDKVDHKKSAPPDRAFSNPTFRASSASIEEAWFESAAVFESDCDEDFQSVQDDVSSLNGLEATSVSSVSSLRDANHGDCNVNTQRTSFTDQLQKPEDLSAGNSAHNSLNEVPKNSSIQVLHSDDVDSQSKYDVSLNEAKQPVFLDEISTCVDESVGREDGLLENCGILPNNCLPCLASTVPSVEKRRSLSSSSSKIVLQRPKAGSQVPFCPIEKKMLDCWSHIEPNTFKVRGVNYFRDKKKDFAPSYAAYYPFGVDVFLSQQKINHIARFVELPVVNSSGKLPPILVVNVQVPLYPAAIFQNETDGEGMCFVLYFKLSESYSKELPSHFQENFRRLIEDEVEKVKGFPVDTTVHFRDRLKILGRVANVDDLHLSAPERKLMHAYNEKPVLSRPQHEFYSGENYLEIDLDMHRFSYISRKGFEAFQDRLKHCILDVGLTIQGNKVEELPEQILCCIRLNGIDFMNYHQLGLSEEPLSL</sequence>
<evidence type="ECO:0000259" key="2">
    <source>
        <dbReference type="Pfam" id="PF07059"/>
    </source>
</evidence>
<gene>
    <name evidence="3" type="ORF">L1049_005613</name>
</gene>
<dbReference type="PANTHER" id="PTHR31558:SF3">
    <property type="entry name" value="CW14 PROTEIN"/>
    <property type="match status" value="1"/>
</dbReference>
<feature type="compositionally biased region" description="Basic and acidic residues" evidence="1">
    <location>
        <begin position="43"/>
        <end position="54"/>
    </location>
</feature>
<dbReference type="AlphaFoldDB" id="A0AAP0WPV0"/>
<dbReference type="EMBL" id="JBBPBK010000010">
    <property type="protein sequence ID" value="KAK9276082.1"/>
    <property type="molecule type" value="Genomic_DNA"/>
</dbReference>
<protein>
    <recommendedName>
        <fullName evidence="2">Protein ENHANCED DISEASE RESISTANCE 2 C-terminal domain-containing protein</fullName>
    </recommendedName>
</protein>
<dbReference type="PANTHER" id="PTHR31558">
    <property type="entry name" value="CW14 PROTEIN"/>
    <property type="match status" value="1"/>
</dbReference>
<feature type="domain" description="Protein ENHANCED DISEASE RESISTANCE 2 C-terminal" evidence="2">
    <location>
        <begin position="263"/>
        <end position="504"/>
    </location>
</feature>
<comment type="caution">
    <text evidence="3">The sequence shown here is derived from an EMBL/GenBank/DDBJ whole genome shotgun (WGS) entry which is preliminary data.</text>
</comment>
<dbReference type="InterPro" id="IPR009769">
    <property type="entry name" value="EDR2_C"/>
</dbReference>
<feature type="region of interest" description="Disordered" evidence="1">
    <location>
        <begin position="131"/>
        <end position="157"/>
    </location>
</feature>
<reference evidence="3 4" key="1">
    <citation type="journal article" date="2024" name="Plant J.">
        <title>Genome sequences and population genomics reveal climatic adaptation and genomic divergence between two closely related sweetgum species.</title>
        <authorList>
            <person name="Xu W.Q."/>
            <person name="Ren C.Q."/>
            <person name="Zhang X.Y."/>
            <person name="Comes H.P."/>
            <person name="Liu X.H."/>
            <person name="Li Y.G."/>
            <person name="Kettle C.J."/>
            <person name="Jalonen R."/>
            <person name="Gaisberger H."/>
            <person name="Ma Y.Z."/>
            <person name="Qiu Y.X."/>
        </authorList>
    </citation>
    <scope>NUCLEOTIDE SEQUENCE [LARGE SCALE GENOMIC DNA]</scope>
    <source>
        <strain evidence="3">Hangzhou</strain>
    </source>
</reference>